<dbReference type="PRINTS" id="PR00598">
    <property type="entry name" value="HTHMARR"/>
</dbReference>
<comment type="caution">
    <text evidence="6">The sequence shown here is derived from an EMBL/GenBank/DDBJ whole genome shotgun (WGS) entry which is preliminary data.</text>
</comment>
<reference evidence="6 7" key="1">
    <citation type="journal article" date="2017" name="Poromechanics V (2013)">
        <title>Genomic Characterization of the Arsenic-Tolerant Actinobacterium, &lt;i&gt;Rhodococcus erythropolis&lt;/i&gt; S43.</title>
        <authorList>
            <person name="Retamal-Morales G."/>
            <person name="Mehnert M."/>
            <person name="Schwabe R."/>
            <person name="Tischler D."/>
            <person name="Schloemann M."/>
            <person name="Levican G.J."/>
        </authorList>
    </citation>
    <scope>NUCLEOTIDE SEQUENCE [LARGE SCALE GENOMIC DNA]</scope>
    <source>
        <strain evidence="6 7">S43</strain>
    </source>
</reference>
<evidence type="ECO:0000313" key="6">
    <source>
        <dbReference type="EMBL" id="KAB2586443.1"/>
    </source>
</evidence>
<feature type="domain" description="HTH marR-type" evidence="5">
    <location>
        <begin position="43"/>
        <end position="188"/>
    </location>
</feature>
<dbReference type="SUPFAM" id="SSF46785">
    <property type="entry name" value="Winged helix' DNA-binding domain"/>
    <property type="match status" value="1"/>
</dbReference>
<evidence type="ECO:0000256" key="2">
    <source>
        <dbReference type="ARBA" id="ARBA00023125"/>
    </source>
</evidence>
<proteinExistence type="predicted"/>
<dbReference type="InterPro" id="IPR036390">
    <property type="entry name" value="WH_DNA-bd_sf"/>
</dbReference>
<dbReference type="InterPro" id="IPR023187">
    <property type="entry name" value="Tscrpt_reg_MarR-type_CS"/>
</dbReference>
<evidence type="ECO:0000259" key="5">
    <source>
        <dbReference type="PROSITE" id="PS50995"/>
    </source>
</evidence>
<sequence length="198" mass="21855">MEATGTNADRRGAAGTNAERSKRTADEAMEPVLAMFDQYGSADDPAAARLGLLALWLADDIIGSVNRSLEPFEISERKLDVLLIFAAQAISDTDEPYMRQTPSGISDYFGISRASATGVLDWLEKREFVERTRTGTDRRSTPIQITENGKGTVAETVPAFEEACRDLLAPLSDRDRKDLGRILGKWWTHFKDPDTTEG</sequence>
<evidence type="ECO:0000256" key="3">
    <source>
        <dbReference type="ARBA" id="ARBA00023163"/>
    </source>
</evidence>
<protein>
    <submittedName>
        <fullName evidence="6">MarR family transcriptional regulator</fullName>
    </submittedName>
</protein>
<feature type="region of interest" description="Disordered" evidence="4">
    <location>
        <begin position="1"/>
        <end position="26"/>
    </location>
</feature>
<dbReference type="PROSITE" id="PS50995">
    <property type="entry name" value="HTH_MARR_2"/>
    <property type="match status" value="1"/>
</dbReference>
<evidence type="ECO:0000256" key="4">
    <source>
        <dbReference type="SAM" id="MobiDB-lite"/>
    </source>
</evidence>
<accession>A0A5N5E8N2</accession>
<evidence type="ECO:0000256" key="1">
    <source>
        <dbReference type="ARBA" id="ARBA00023015"/>
    </source>
</evidence>
<dbReference type="Gene3D" id="1.10.10.10">
    <property type="entry name" value="Winged helix-like DNA-binding domain superfamily/Winged helix DNA-binding domain"/>
    <property type="match status" value="1"/>
</dbReference>
<dbReference type="InterPro" id="IPR000835">
    <property type="entry name" value="HTH_MarR-typ"/>
</dbReference>
<dbReference type="GO" id="GO:0003677">
    <property type="term" value="F:DNA binding"/>
    <property type="evidence" value="ECO:0007669"/>
    <property type="project" value="UniProtKB-KW"/>
</dbReference>
<dbReference type="RefSeq" id="WP_151530916.1">
    <property type="nucleotide sequence ID" value="NZ_CP070870.1"/>
</dbReference>
<dbReference type="PANTHER" id="PTHR42756">
    <property type="entry name" value="TRANSCRIPTIONAL REGULATOR, MARR"/>
    <property type="match status" value="1"/>
</dbReference>
<organism evidence="6 7">
    <name type="scientific">Rhodococcus erythropolis</name>
    <name type="common">Arthrobacter picolinophilus</name>
    <dbReference type="NCBI Taxonomy" id="1833"/>
    <lineage>
        <taxon>Bacteria</taxon>
        <taxon>Bacillati</taxon>
        <taxon>Actinomycetota</taxon>
        <taxon>Actinomycetes</taxon>
        <taxon>Mycobacteriales</taxon>
        <taxon>Nocardiaceae</taxon>
        <taxon>Rhodococcus</taxon>
        <taxon>Rhodococcus erythropolis group</taxon>
    </lineage>
</organism>
<dbReference type="InterPro" id="IPR036388">
    <property type="entry name" value="WH-like_DNA-bd_sf"/>
</dbReference>
<evidence type="ECO:0000313" key="7">
    <source>
        <dbReference type="Proteomes" id="UP000325576"/>
    </source>
</evidence>
<dbReference type="AlphaFoldDB" id="A0A5N5E8N2"/>
<keyword evidence="3" id="KW-0804">Transcription</keyword>
<dbReference type="GO" id="GO:0003700">
    <property type="term" value="F:DNA-binding transcription factor activity"/>
    <property type="evidence" value="ECO:0007669"/>
    <property type="project" value="InterPro"/>
</dbReference>
<dbReference type="Proteomes" id="UP000325576">
    <property type="component" value="Unassembled WGS sequence"/>
</dbReference>
<dbReference type="EMBL" id="MRBO01000189">
    <property type="protein sequence ID" value="KAB2586443.1"/>
    <property type="molecule type" value="Genomic_DNA"/>
</dbReference>
<name>A0A5N5E8N2_RHOER</name>
<dbReference type="PANTHER" id="PTHR42756:SF1">
    <property type="entry name" value="TRANSCRIPTIONAL REPRESSOR OF EMRAB OPERON"/>
    <property type="match status" value="1"/>
</dbReference>
<dbReference type="PROSITE" id="PS01117">
    <property type="entry name" value="HTH_MARR_1"/>
    <property type="match status" value="1"/>
</dbReference>
<keyword evidence="1" id="KW-0805">Transcription regulation</keyword>
<dbReference type="Pfam" id="PF01047">
    <property type="entry name" value="MarR"/>
    <property type="match status" value="1"/>
</dbReference>
<gene>
    <name evidence="6" type="ORF">BS297_05240</name>
</gene>
<dbReference type="SMART" id="SM00347">
    <property type="entry name" value="HTH_MARR"/>
    <property type="match status" value="1"/>
</dbReference>
<keyword evidence="2" id="KW-0238">DNA-binding</keyword>